<feature type="transmembrane region" description="Helical" evidence="1">
    <location>
        <begin position="305"/>
        <end position="325"/>
    </location>
</feature>
<proteinExistence type="predicted"/>
<dbReference type="AlphaFoldDB" id="A0A9P1PA14"/>
<feature type="transmembrane region" description="Helical" evidence="1">
    <location>
        <begin position="217"/>
        <end position="238"/>
    </location>
</feature>
<accession>A0A9P1PA14</accession>
<name>A0A9P1PA14_PARSO</name>
<dbReference type="EMBL" id="CDNY01000003">
    <property type="protein sequence ID" value="CEO33574.1"/>
    <property type="molecule type" value="Genomic_DNA"/>
</dbReference>
<feature type="transmembrane region" description="Helical" evidence="1">
    <location>
        <begin position="359"/>
        <end position="380"/>
    </location>
</feature>
<keyword evidence="1" id="KW-0812">Transmembrane</keyword>
<feature type="transmembrane region" description="Helical" evidence="1">
    <location>
        <begin position="250"/>
        <end position="270"/>
    </location>
</feature>
<dbReference type="InterPro" id="IPR008537">
    <property type="entry name" value="DUF819"/>
</dbReference>
<feature type="transmembrane region" description="Helical" evidence="1">
    <location>
        <begin position="6"/>
        <end position="23"/>
    </location>
</feature>
<reference evidence="3" key="1">
    <citation type="submission" date="2015-01" db="EMBL/GenBank/DDBJ databases">
        <authorList>
            <person name="Aslett A.Martin."/>
            <person name="De Silva Nishadi"/>
        </authorList>
    </citation>
    <scope>NUCLEOTIDE SEQUENCE [LARGE SCALE GENOMIC DNA]</scope>
    <source>
        <strain evidence="3">UMC4404</strain>
    </source>
</reference>
<evidence type="ECO:0000313" key="3">
    <source>
        <dbReference type="Proteomes" id="UP000049685"/>
    </source>
</evidence>
<gene>
    <name evidence="2" type="ORF">UMC4404_15541</name>
</gene>
<feature type="transmembrane region" description="Helical" evidence="1">
    <location>
        <begin position="94"/>
        <end position="116"/>
    </location>
</feature>
<sequence length="390" mass="42121">MIENGFVYISFLICFVAIVFFMVDKLKWKVFDIFSPMLIIYLGSAILGSLGLFPKTESVVVYQDIVTVNFLPLMLVFMLLQCDLRKILRMGPKMLLSFMCATFTICLGFVVAFLIFKNKLGSDAWSVLGAASGAWIGGSSNMMATANALGVSEEGLSYAILMGSISYTVLLSILMMTLQFVKKFNKWTNANTTYLDETTASLQRSSEEKVESKPPTFIDIMILLAIGFGVSSIAQVLAENLPQVGNVLNSMTWTILIVSTVSIILGMTPISKINGSPLIGNVFMYLLLAVTGSKASFFGLSDAPIYIIFGFIVIAVHIIGLLLLAKLFKLDLFACELGSIANVGGVTSAPIFAGVYNPTLIPVGVLMGLLGNVIGTYVALSLSQVLLMLS</sequence>
<evidence type="ECO:0000313" key="2">
    <source>
        <dbReference type="EMBL" id="CEO33574.1"/>
    </source>
</evidence>
<dbReference type="Pfam" id="PF05684">
    <property type="entry name" value="DUF819"/>
    <property type="match status" value="1"/>
</dbReference>
<keyword evidence="1" id="KW-1133">Transmembrane helix</keyword>
<dbReference type="PANTHER" id="PTHR34289">
    <property type="entry name" value="PROTEIN, PUTATIVE (DUF819)-RELATED"/>
    <property type="match status" value="1"/>
</dbReference>
<feature type="transmembrane region" description="Helical" evidence="1">
    <location>
        <begin position="332"/>
        <end position="353"/>
    </location>
</feature>
<organism evidence="2 3">
    <name type="scientific">Paraclostridium sordellii</name>
    <name type="common">Clostridium sordellii</name>
    <dbReference type="NCBI Taxonomy" id="1505"/>
    <lineage>
        <taxon>Bacteria</taxon>
        <taxon>Bacillati</taxon>
        <taxon>Bacillota</taxon>
        <taxon>Clostridia</taxon>
        <taxon>Peptostreptococcales</taxon>
        <taxon>Peptostreptococcaceae</taxon>
        <taxon>Paraclostridium</taxon>
    </lineage>
</organism>
<protein>
    <submittedName>
        <fullName evidence="2">Membrane protein</fullName>
    </submittedName>
</protein>
<dbReference type="Proteomes" id="UP000049685">
    <property type="component" value="Unassembled WGS sequence"/>
</dbReference>
<feature type="transmembrane region" description="Helical" evidence="1">
    <location>
        <begin position="59"/>
        <end position="82"/>
    </location>
</feature>
<evidence type="ECO:0000256" key="1">
    <source>
        <dbReference type="SAM" id="Phobius"/>
    </source>
</evidence>
<feature type="transmembrane region" description="Helical" evidence="1">
    <location>
        <begin position="30"/>
        <end position="53"/>
    </location>
</feature>
<feature type="transmembrane region" description="Helical" evidence="1">
    <location>
        <begin position="156"/>
        <end position="178"/>
    </location>
</feature>
<comment type="caution">
    <text evidence="2">The sequence shown here is derived from an EMBL/GenBank/DDBJ whole genome shotgun (WGS) entry which is preliminary data.</text>
</comment>
<dbReference type="PANTHER" id="PTHR34289:SF8">
    <property type="entry name" value="DUF819 DOMAIN-CONTAINING PROTEIN"/>
    <property type="match status" value="1"/>
</dbReference>
<keyword evidence="1" id="KW-0472">Membrane</keyword>
<dbReference type="RefSeq" id="WP_057558727.1">
    <property type="nucleotide sequence ID" value="NZ_CDNY01000003.1"/>
</dbReference>
<feature type="transmembrane region" description="Helical" evidence="1">
    <location>
        <begin position="282"/>
        <end position="299"/>
    </location>
</feature>